<evidence type="ECO:0000259" key="3">
    <source>
        <dbReference type="PROSITE" id="PS50893"/>
    </source>
</evidence>
<dbReference type="Pfam" id="PF00005">
    <property type="entry name" value="ABC_tran"/>
    <property type="match status" value="1"/>
</dbReference>
<sequence>MLEGVSRSFGNRPILKEISLRIRRGELFGLLGPSGSGKTTLIKLITGIDAADGGRITVLGNLVPSLPLLGKIGYMAQSDALYGELTAKENLMFFGAMFELRGARLAERIGDALATVGLTQDAGKLVSRFSGGMKRRLSLAVALLHEPELLILDEPTVGIDPALRVSIWASLLALRERGTTILLTTHVMDEAERCDRIGLIRDGSLTAVGSPAALKANTGAATIEEAFIRLGGDRS</sequence>
<comment type="caution">
    <text evidence="4">The sequence shown here is derived from an EMBL/GenBank/DDBJ whole genome shotgun (WGS) entry which is preliminary data.</text>
</comment>
<dbReference type="Proteomes" id="UP001153387">
    <property type="component" value="Unassembled WGS sequence"/>
</dbReference>
<evidence type="ECO:0000313" key="5">
    <source>
        <dbReference type="Proteomes" id="UP001153387"/>
    </source>
</evidence>
<dbReference type="InterPro" id="IPR003593">
    <property type="entry name" value="AAA+_ATPase"/>
</dbReference>
<feature type="domain" description="ABC transporter" evidence="3">
    <location>
        <begin position="1"/>
        <end position="227"/>
    </location>
</feature>
<reference evidence="4 5" key="1">
    <citation type="submission" date="2022-10" db="EMBL/GenBank/DDBJ databases">
        <title>Comparative genomic analysis of Cohnella hashimotonis sp. nov., isolated from the International Space Station.</title>
        <authorList>
            <person name="Simpson A."/>
            <person name="Venkateswaran K."/>
        </authorList>
    </citation>
    <scope>NUCLEOTIDE SEQUENCE [LARGE SCALE GENOMIC DNA]</scope>
    <source>
        <strain evidence="4 5">DSM 18997</strain>
    </source>
</reference>
<dbReference type="SMART" id="SM00382">
    <property type="entry name" value="AAA"/>
    <property type="match status" value="1"/>
</dbReference>
<dbReference type="GO" id="GO:0005524">
    <property type="term" value="F:ATP binding"/>
    <property type="evidence" value="ECO:0007669"/>
    <property type="project" value="UniProtKB-KW"/>
</dbReference>
<keyword evidence="2 4" id="KW-0067">ATP-binding</keyword>
<dbReference type="PANTHER" id="PTHR43038">
    <property type="entry name" value="ATP-BINDING CASSETTE, SUB-FAMILY H, MEMBER 1"/>
    <property type="match status" value="1"/>
</dbReference>
<protein>
    <submittedName>
        <fullName evidence="4">ABC transporter ATP-binding protein</fullName>
    </submittedName>
</protein>
<evidence type="ECO:0000256" key="1">
    <source>
        <dbReference type="ARBA" id="ARBA00022741"/>
    </source>
</evidence>
<name>A0A9X4KKQ8_9BACL</name>
<dbReference type="InterPro" id="IPR027417">
    <property type="entry name" value="P-loop_NTPase"/>
</dbReference>
<dbReference type="PROSITE" id="PS50893">
    <property type="entry name" value="ABC_TRANSPORTER_2"/>
    <property type="match status" value="1"/>
</dbReference>
<proteinExistence type="predicted"/>
<gene>
    <name evidence="4" type="ORF">OMP38_24805</name>
</gene>
<dbReference type="PANTHER" id="PTHR43038:SF3">
    <property type="entry name" value="ABC TRANSPORTER G FAMILY MEMBER 20 ISOFORM X1"/>
    <property type="match status" value="1"/>
</dbReference>
<dbReference type="InterPro" id="IPR003439">
    <property type="entry name" value="ABC_transporter-like_ATP-bd"/>
</dbReference>
<dbReference type="RefSeq" id="WP_277567652.1">
    <property type="nucleotide sequence ID" value="NZ_JAPDHZ010000004.1"/>
</dbReference>
<organism evidence="4 5">
    <name type="scientific">Cohnella ginsengisoli</name>
    <dbReference type="NCBI Taxonomy" id="425004"/>
    <lineage>
        <taxon>Bacteria</taxon>
        <taxon>Bacillati</taxon>
        <taxon>Bacillota</taxon>
        <taxon>Bacilli</taxon>
        <taxon>Bacillales</taxon>
        <taxon>Paenibacillaceae</taxon>
        <taxon>Cohnella</taxon>
    </lineage>
</organism>
<evidence type="ECO:0000256" key="2">
    <source>
        <dbReference type="ARBA" id="ARBA00022840"/>
    </source>
</evidence>
<dbReference type="InterPro" id="IPR017871">
    <property type="entry name" value="ABC_transporter-like_CS"/>
</dbReference>
<dbReference type="AlphaFoldDB" id="A0A9X4KKQ8"/>
<dbReference type="CDD" id="cd03230">
    <property type="entry name" value="ABC_DR_subfamily_A"/>
    <property type="match status" value="1"/>
</dbReference>
<dbReference type="EMBL" id="JAPDHZ010000004">
    <property type="protein sequence ID" value="MDG0793690.1"/>
    <property type="molecule type" value="Genomic_DNA"/>
</dbReference>
<dbReference type="GO" id="GO:0016887">
    <property type="term" value="F:ATP hydrolysis activity"/>
    <property type="evidence" value="ECO:0007669"/>
    <property type="project" value="InterPro"/>
</dbReference>
<keyword evidence="5" id="KW-1185">Reference proteome</keyword>
<dbReference type="Gene3D" id="3.40.50.300">
    <property type="entry name" value="P-loop containing nucleotide triphosphate hydrolases"/>
    <property type="match status" value="1"/>
</dbReference>
<dbReference type="PROSITE" id="PS00211">
    <property type="entry name" value="ABC_TRANSPORTER_1"/>
    <property type="match status" value="1"/>
</dbReference>
<accession>A0A9X4KKQ8</accession>
<evidence type="ECO:0000313" key="4">
    <source>
        <dbReference type="EMBL" id="MDG0793690.1"/>
    </source>
</evidence>
<keyword evidence="1" id="KW-0547">Nucleotide-binding</keyword>
<dbReference type="SUPFAM" id="SSF52540">
    <property type="entry name" value="P-loop containing nucleoside triphosphate hydrolases"/>
    <property type="match status" value="1"/>
</dbReference>